<proteinExistence type="predicted"/>
<feature type="region of interest" description="Disordered" evidence="1">
    <location>
        <begin position="1"/>
        <end position="48"/>
    </location>
</feature>
<keyword evidence="3" id="KW-1185">Reference proteome</keyword>
<dbReference type="Proteomes" id="UP001066276">
    <property type="component" value="Chromosome 2_2"/>
</dbReference>
<evidence type="ECO:0000256" key="1">
    <source>
        <dbReference type="SAM" id="MobiDB-lite"/>
    </source>
</evidence>
<dbReference type="AlphaFoldDB" id="A0AAV7V2Z1"/>
<comment type="caution">
    <text evidence="2">The sequence shown here is derived from an EMBL/GenBank/DDBJ whole genome shotgun (WGS) entry which is preliminary data.</text>
</comment>
<feature type="region of interest" description="Disordered" evidence="1">
    <location>
        <begin position="73"/>
        <end position="119"/>
    </location>
</feature>
<organism evidence="2 3">
    <name type="scientific">Pleurodeles waltl</name>
    <name type="common">Iberian ribbed newt</name>
    <dbReference type="NCBI Taxonomy" id="8319"/>
    <lineage>
        <taxon>Eukaryota</taxon>
        <taxon>Metazoa</taxon>
        <taxon>Chordata</taxon>
        <taxon>Craniata</taxon>
        <taxon>Vertebrata</taxon>
        <taxon>Euteleostomi</taxon>
        <taxon>Amphibia</taxon>
        <taxon>Batrachia</taxon>
        <taxon>Caudata</taxon>
        <taxon>Salamandroidea</taxon>
        <taxon>Salamandridae</taxon>
        <taxon>Pleurodelinae</taxon>
        <taxon>Pleurodeles</taxon>
    </lineage>
</organism>
<accession>A0AAV7V2Z1</accession>
<protein>
    <submittedName>
        <fullName evidence="2">Uncharacterized protein</fullName>
    </submittedName>
</protein>
<sequence>METTPARSPHRGEVARGHAARSVPATGARGRMPIHGARAGSAAHTAPAEALPRRCCPLRLPALPFSAEYIRRPLPAPRTPGACTQRPQEPAARSPLLGALQTHRKSRGALPHPAPPKGT</sequence>
<gene>
    <name evidence="2" type="ORF">NDU88_003847</name>
</gene>
<evidence type="ECO:0000313" key="3">
    <source>
        <dbReference type="Proteomes" id="UP001066276"/>
    </source>
</evidence>
<evidence type="ECO:0000313" key="2">
    <source>
        <dbReference type="EMBL" id="KAJ1194559.1"/>
    </source>
</evidence>
<name>A0AAV7V2Z1_PLEWA</name>
<dbReference type="EMBL" id="JANPWB010000004">
    <property type="protein sequence ID" value="KAJ1194559.1"/>
    <property type="molecule type" value="Genomic_DNA"/>
</dbReference>
<reference evidence="2" key="1">
    <citation type="journal article" date="2022" name="bioRxiv">
        <title>Sequencing and chromosome-scale assembly of the giantPleurodeles waltlgenome.</title>
        <authorList>
            <person name="Brown T."/>
            <person name="Elewa A."/>
            <person name="Iarovenko S."/>
            <person name="Subramanian E."/>
            <person name="Araus A.J."/>
            <person name="Petzold A."/>
            <person name="Susuki M."/>
            <person name="Suzuki K.-i.T."/>
            <person name="Hayashi T."/>
            <person name="Toyoda A."/>
            <person name="Oliveira C."/>
            <person name="Osipova E."/>
            <person name="Leigh N.D."/>
            <person name="Simon A."/>
            <person name="Yun M.H."/>
        </authorList>
    </citation>
    <scope>NUCLEOTIDE SEQUENCE</scope>
    <source>
        <strain evidence="2">20211129_DDA</strain>
        <tissue evidence="2">Liver</tissue>
    </source>
</reference>